<dbReference type="SUPFAM" id="SSF52266">
    <property type="entry name" value="SGNH hydrolase"/>
    <property type="match status" value="1"/>
</dbReference>
<dbReference type="InterPro" id="IPR051532">
    <property type="entry name" value="Ester_Hydrolysis_Enzymes"/>
</dbReference>
<dbReference type="KEGG" id="dru:Desru_1357"/>
<dbReference type="EMBL" id="CP002780">
    <property type="protein sequence ID" value="AEG59630.1"/>
    <property type="molecule type" value="Genomic_DNA"/>
</dbReference>
<dbReference type="Gene3D" id="3.40.50.1110">
    <property type="entry name" value="SGNH hydrolase"/>
    <property type="match status" value="1"/>
</dbReference>
<evidence type="ECO:0000259" key="1">
    <source>
        <dbReference type="PROSITE" id="PS51154"/>
    </source>
</evidence>
<dbReference type="PANTHER" id="PTHR30383">
    <property type="entry name" value="THIOESTERASE 1/PROTEASE 1/LYSOPHOSPHOLIPASE L1"/>
    <property type="match status" value="1"/>
</dbReference>
<dbReference type="AlphaFoldDB" id="F6DPQ3"/>
<reference evidence="3" key="1">
    <citation type="submission" date="2011-05" db="EMBL/GenBank/DDBJ databases">
        <title>Complete sequence of Desulfotomaculum ruminis DSM 2154.</title>
        <authorList>
            <person name="Lucas S."/>
            <person name="Copeland A."/>
            <person name="Lapidus A."/>
            <person name="Cheng J.-F."/>
            <person name="Goodwin L."/>
            <person name="Pitluck S."/>
            <person name="Lu M."/>
            <person name="Detter J.C."/>
            <person name="Han C."/>
            <person name="Tapia R."/>
            <person name="Land M."/>
            <person name="Hauser L."/>
            <person name="Kyrpides N."/>
            <person name="Ivanova N."/>
            <person name="Mikhailova N."/>
            <person name="Pagani I."/>
            <person name="Stams A.J.M."/>
            <person name="Plugge C.M."/>
            <person name="Muyzer G."/>
            <person name="Kuever J."/>
            <person name="Parshina S.N."/>
            <person name="Ivanova A.E."/>
            <person name="Nazina T.N."/>
            <person name="Brambilla E."/>
            <person name="Spring S."/>
            <person name="Klenk H.-P."/>
            <person name="Woyke T."/>
        </authorList>
    </citation>
    <scope>NUCLEOTIDE SEQUENCE [LARGE SCALE GENOMIC DNA]</scope>
    <source>
        <strain evidence="3">ATCC 23193 / DSM 2154 / NCIB 8452 / DL</strain>
    </source>
</reference>
<keyword evidence="3" id="KW-1185">Reference proteome</keyword>
<dbReference type="InterPro" id="IPR002589">
    <property type="entry name" value="Macro_dom"/>
</dbReference>
<name>F6DPQ3_DESRL</name>
<organism evidence="2 3">
    <name type="scientific">Desulforamulus ruminis (strain ATCC 23193 / DSM 2154 / NCIMB 8452 / DL)</name>
    <name type="common">Desulfotomaculum ruminis</name>
    <dbReference type="NCBI Taxonomy" id="696281"/>
    <lineage>
        <taxon>Bacteria</taxon>
        <taxon>Bacillati</taxon>
        <taxon>Bacillota</taxon>
        <taxon>Clostridia</taxon>
        <taxon>Eubacteriales</taxon>
        <taxon>Peptococcaceae</taxon>
        <taxon>Desulforamulus</taxon>
    </lineage>
</organism>
<dbReference type="Proteomes" id="UP000009234">
    <property type="component" value="Chromosome"/>
</dbReference>
<reference evidence="2 3" key="2">
    <citation type="journal article" date="2012" name="Stand. Genomic Sci.">
        <title>Complete genome sequence of the sulfate-reducing firmicute Desulfotomaculum ruminis type strain (DL(T)).</title>
        <authorList>
            <person name="Spring S."/>
            <person name="Visser M."/>
            <person name="Lu M."/>
            <person name="Copeland A."/>
            <person name="Lapidus A."/>
            <person name="Lucas S."/>
            <person name="Cheng J.F."/>
            <person name="Han C."/>
            <person name="Tapia R."/>
            <person name="Goodwin L.A."/>
            <person name="Pitluck S."/>
            <person name="Ivanova N."/>
            <person name="Land M."/>
            <person name="Hauser L."/>
            <person name="Larimer F."/>
            <person name="Rohde M."/>
            <person name="Goker M."/>
            <person name="Detter J.C."/>
            <person name="Kyrpides N.C."/>
            <person name="Woyke T."/>
            <person name="Schaap P.J."/>
            <person name="Plugge C.M."/>
            <person name="Muyzer G."/>
            <person name="Kuever J."/>
            <person name="Pereira I.A."/>
            <person name="Parshina S.N."/>
            <person name="Bernier-Latmani R."/>
            <person name="Stams A.J."/>
            <person name="Klenk H.P."/>
        </authorList>
    </citation>
    <scope>NUCLEOTIDE SEQUENCE [LARGE SCALE GENOMIC DNA]</scope>
    <source>
        <strain evidence="3">ATCC 23193 / DSM 2154 / NCIB 8452 / DL</strain>
    </source>
</reference>
<gene>
    <name evidence="2" type="ordered locus">Desru_1357</name>
</gene>
<feature type="domain" description="Macro" evidence="1">
    <location>
        <begin position="1"/>
        <end position="118"/>
    </location>
</feature>
<dbReference type="RefSeq" id="WP_013841401.1">
    <property type="nucleotide sequence ID" value="NC_015589.1"/>
</dbReference>
<evidence type="ECO:0000313" key="3">
    <source>
        <dbReference type="Proteomes" id="UP000009234"/>
    </source>
</evidence>
<dbReference type="PROSITE" id="PS51154">
    <property type="entry name" value="MACRO"/>
    <property type="match status" value="1"/>
</dbReference>
<accession>F6DPQ3</accession>
<dbReference type="Gene3D" id="3.40.220.10">
    <property type="entry name" value="Leucine Aminopeptidase, subunit E, domain 1"/>
    <property type="match status" value="1"/>
</dbReference>
<sequence length="311" mass="35188">MIRVVQAEVSLIGRYLQQGDKEHLVDSRDHEVDGSYEDKIRSATSQALQMAESKGLDSLGLPVIPSGRQKVEPDRVARTMVSEVRRQFALGCGLRDVTFMVENEETMTAFRDMLNRTRIVCLGDSITYGYPEGPDFSWVAVVQRATGHTFVNRGVNGETTGQMLARFHRDVVPEAPAYMIFLGGHNDGWQKVPFSATQQNITTLTGLALEEGICPVLGLPSPLNLEQMMQYYQWDRREAEQYVWRLDQIRQWIAEYASARGILTLDFYTPLLSPDLKEGDPKFLLDGGHPTREGYRILGQSVTKQWLSFHT</sequence>
<dbReference type="Pfam" id="PF13472">
    <property type="entry name" value="Lipase_GDSL_2"/>
    <property type="match status" value="1"/>
</dbReference>
<dbReference type="InterPro" id="IPR043472">
    <property type="entry name" value="Macro_dom-like"/>
</dbReference>
<dbReference type="GO" id="GO:0004622">
    <property type="term" value="F:phosphatidylcholine lysophospholipase activity"/>
    <property type="evidence" value="ECO:0007669"/>
    <property type="project" value="TreeGrafter"/>
</dbReference>
<evidence type="ECO:0000313" key="2">
    <source>
        <dbReference type="EMBL" id="AEG59630.1"/>
    </source>
</evidence>
<dbReference type="STRING" id="696281.Desru_1357"/>
<protein>
    <submittedName>
        <fullName evidence="2">Lipolytic protein G-D-S-L family</fullName>
    </submittedName>
</protein>
<dbReference type="InterPro" id="IPR013830">
    <property type="entry name" value="SGNH_hydro"/>
</dbReference>
<dbReference type="CDD" id="cd04501">
    <property type="entry name" value="SGNH_hydrolase_like_4"/>
    <property type="match status" value="1"/>
</dbReference>
<proteinExistence type="predicted"/>
<dbReference type="PANTHER" id="PTHR30383:SF5">
    <property type="entry name" value="SGNH HYDROLASE-TYPE ESTERASE DOMAIN-CONTAINING PROTEIN"/>
    <property type="match status" value="1"/>
</dbReference>
<dbReference type="InterPro" id="IPR036514">
    <property type="entry name" value="SGNH_hydro_sf"/>
</dbReference>
<dbReference type="SUPFAM" id="SSF52949">
    <property type="entry name" value="Macro domain-like"/>
    <property type="match status" value="1"/>
</dbReference>
<dbReference type="OrthoDB" id="9777593at2"/>
<dbReference type="HOGENOM" id="CLU_051989_5_0_9"/>
<dbReference type="eggNOG" id="COG2755">
    <property type="taxonomic scope" value="Bacteria"/>
</dbReference>